<dbReference type="InterPro" id="IPR046361">
    <property type="entry name" value="EXOC6/Sec15_C"/>
</dbReference>
<accession>A0AB40CRH2</accession>
<keyword evidence="12" id="KW-1185">Reference proteome</keyword>
<dbReference type="GO" id="GO:0009846">
    <property type="term" value="P:pollen germination"/>
    <property type="evidence" value="ECO:0007669"/>
    <property type="project" value="UniProtKB-ARBA"/>
</dbReference>
<dbReference type="Proteomes" id="UP001515500">
    <property type="component" value="Chromosome 15"/>
</dbReference>
<dbReference type="InterPro" id="IPR042045">
    <property type="entry name" value="EXOC6/Sec15_C_dom1"/>
</dbReference>
<dbReference type="PIRSF" id="PIRSF025007">
    <property type="entry name" value="Sec15"/>
    <property type="match status" value="1"/>
</dbReference>
<dbReference type="InterPro" id="IPR042044">
    <property type="entry name" value="EXOC6PINT-1/Sec15/Tip20_C_dom2"/>
</dbReference>
<dbReference type="Gene3D" id="1.10.357.30">
    <property type="entry name" value="Exocyst complex subunit Sec15 C-terminal domain, N-terminal subdomain"/>
    <property type="match status" value="1"/>
</dbReference>
<comment type="subcellular location">
    <subcellularLocation>
        <location evidence="1">Cytoplasm</location>
        <location evidence="1">Cytosol</location>
    </subcellularLocation>
</comment>
<dbReference type="GO" id="GO:0006893">
    <property type="term" value="P:Golgi to plasma membrane transport"/>
    <property type="evidence" value="ECO:0007669"/>
    <property type="project" value="TreeGrafter"/>
</dbReference>
<dbReference type="Pfam" id="PF04091">
    <property type="entry name" value="Sec15_C"/>
    <property type="match status" value="1"/>
</dbReference>
<sequence>MNAKPKRRSISENGDGGPELGLATSIANGDDLGPVVRLAFEAGKHELILNQLRNIVKKKEAEIEELCKLHYEDFILAVDELRGILNDTYQLKSMLSGENSQLQEVASSLLMKVDEILEMYSVKKNVSEAIRTLNVCIQVLTLCLKCNQQIKDCRFHPALKMVDLIEKEYLQGVPLKALRKVIEKQIPEVRLHIEKKVCGEFNDWLVYIRDKARDIAQMAIRQAASARQRDEEMRDKQRDYEEQSNSGLNEFVYALDTEQMEDDSLVEFDLTPLYRAYHIHACLGKEDMFRKQYNKERLAQLNLDLQISQAQSFLESHQNFFAQIAGFFIVEDRVLRTVVGFLSESQLESMWDTALQNITSVLEDQFCRMDTASHLLLIKDFVTLIAMALRRYGYKVGPLLDVLDNSRDKYHELLLNDCRKQITEVLASDTFEQVVIRKENEYDANILSFRLQVSDVMPLFPYVAPFSSSVPEACRIVRSFIKDSVSYLKHGGQINFYDTVKKYVDKLLVDVLNEALLKAIQSGSSGASQVMQIAANTAALERACEYFLSQIAHLCSIPLRLVERPHSSLTAKTSLKLTQVVAYNSLLILVKSKVDELMVLMSKINWMPDEEPDNENEYIDEVLIYLNSLLSTAQQILSLDALYKIASGILDHISHSIVTAFLSENVKKFNLNAVVGIDNDLKMLESFADDQFQNSGLIDLKEGGSLRDYLVEARQLVNLLLSHQPDNFMNPEIREKHYGALDHKKVSIICEKYKDSPDTLFGSLSNKNAKQSARKKSMDMLKKRLKELN</sequence>
<evidence type="ECO:0000256" key="2">
    <source>
        <dbReference type="ARBA" id="ARBA00007944"/>
    </source>
</evidence>
<evidence type="ECO:0000313" key="13">
    <source>
        <dbReference type="RefSeq" id="XP_039140714.1"/>
    </source>
</evidence>
<feature type="domain" description="Exocyst complex component EXOC6/Sec15 N-terminal" evidence="11">
    <location>
        <begin position="51"/>
        <end position="220"/>
    </location>
</feature>
<protein>
    <recommendedName>
        <fullName evidence="8">Exocyst complex component</fullName>
    </recommendedName>
</protein>
<keyword evidence="6" id="KW-0175">Coiled coil</keyword>
<feature type="domain" description="Exocyst complex subunit EXOC6/Sec15 C-terminal" evidence="10">
    <location>
        <begin position="398"/>
        <end position="752"/>
    </location>
</feature>
<organism evidence="12 13">
    <name type="scientific">Dioscorea cayennensis subsp. rotundata</name>
    <name type="common">White Guinea yam</name>
    <name type="synonym">Dioscorea rotundata</name>
    <dbReference type="NCBI Taxonomy" id="55577"/>
    <lineage>
        <taxon>Eukaryota</taxon>
        <taxon>Viridiplantae</taxon>
        <taxon>Streptophyta</taxon>
        <taxon>Embryophyta</taxon>
        <taxon>Tracheophyta</taxon>
        <taxon>Spermatophyta</taxon>
        <taxon>Magnoliopsida</taxon>
        <taxon>Liliopsida</taxon>
        <taxon>Dioscoreales</taxon>
        <taxon>Dioscoreaceae</taxon>
        <taxon>Dioscorea</taxon>
    </lineage>
</organism>
<dbReference type="PANTHER" id="PTHR12702:SF0">
    <property type="entry name" value="EXOCYST COMPLEX COMPONENT 6"/>
    <property type="match status" value="1"/>
</dbReference>
<name>A0AB40CRH2_DIOCR</name>
<dbReference type="FunFam" id="1.10.357.30:FF:000002">
    <property type="entry name" value="Exocyst complex component"/>
    <property type="match status" value="1"/>
</dbReference>
<dbReference type="PANTHER" id="PTHR12702">
    <property type="entry name" value="SEC15"/>
    <property type="match status" value="1"/>
</dbReference>
<dbReference type="AlphaFoldDB" id="A0AB40CRH2"/>
<keyword evidence="4 8" id="KW-0268">Exocytosis</keyword>
<keyword evidence="3 8" id="KW-0813">Transport</keyword>
<dbReference type="GO" id="GO:0005829">
    <property type="term" value="C:cytosol"/>
    <property type="evidence" value="ECO:0007669"/>
    <property type="project" value="UniProtKB-SubCell"/>
</dbReference>
<evidence type="ECO:0000259" key="11">
    <source>
        <dbReference type="Pfam" id="PF20651"/>
    </source>
</evidence>
<evidence type="ECO:0000259" key="10">
    <source>
        <dbReference type="Pfam" id="PF04091"/>
    </source>
</evidence>
<comment type="function">
    <text evidence="7">Component of the exocyst complex involved in the docking of exocytic vesicles with fusion sites on the plasma membrane during regulated or polarized secretion. Involved in polarized cell growth and organ morphogenesis. During cytokinesis, involved in cell plate initiation, cell plate maturation and formation of new primary cell wall.</text>
</comment>
<dbReference type="RefSeq" id="XP_039140714.1">
    <property type="nucleotide sequence ID" value="XM_039284780.1"/>
</dbReference>
<comment type="similarity">
    <text evidence="2 8">Belongs to the SEC15 family.</text>
</comment>
<evidence type="ECO:0000256" key="4">
    <source>
        <dbReference type="ARBA" id="ARBA00022483"/>
    </source>
</evidence>
<keyword evidence="5" id="KW-0963">Cytoplasm</keyword>
<evidence type="ECO:0000256" key="6">
    <source>
        <dbReference type="ARBA" id="ARBA00023054"/>
    </source>
</evidence>
<evidence type="ECO:0000313" key="12">
    <source>
        <dbReference type="Proteomes" id="UP001515500"/>
    </source>
</evidence>
<dbReference type="InterPro" id="IPR007225">
    <property type="entry name" value="EXOC6/Sec15"/>
</dbReference>
<dbReference type="GO" id="GO:0090522">
    <property type="term" value="P:vesicle tethering involved in exocytosis"/>
    <property type="evidence" value="ECO:0007669"/>
    <property type="project" value="UniProtKB-UniRule"/>
</dbReference>
<evidence type="ECO:0000256" key="7">
    <source>
        <dbReference type="ARBA" id="ARBA00053307"/>
    </source>
</evidence>
<dbReference type="GO" id="GO:0016020">
    <property type="term" value="C:membrane"/>
    <property type="evidence" value="ECO:0007669"/>
    <property type="project" value="TreeGrafter"/>
</dbReference>
<evidence type="ECO:0000256" key="1">
    <source>
        <dbReference type="ARBA" id="ARBA00004514"/>
    </source>
</evidence>
<feature type="region of interest" description="Disordered" evidence="9">
    <location>
        <begin position="1"/>
        <end position="22"/>
    </location>
</feature>
<dbReference type="Pfam" id="PF20651">
    <property type="entry name" value="EXOC6_Sec15_N"/>
    <property type="match status" value="1"/>
</dbReference>
<evidence type="ECO:0000256" key="3">
    <source>
        <dbReference type="ARBA" id="ARBA00022448"/>
    </source>
</evidence>
<dbReference type="FunFam" id="1.20.58.670:FF:000002">
    <property type="entry name" value="Exocyst complex component"/>
    <property type="match status" value="1"/>
</dbReference>
<dbReference type="InterPro" id="IPR048359">
    <property type="entry name" value="EXOC6_Sec15_N"/>
</dbReference>
<dbReference type="GO" id="GO:0000145">
    <property type="term" value="C:exocyst"/>
    <property type="evidence" value="ECO:0007669"/>
    <property type="project" value="UniProtKB-UniRule"/>
</dbReference>
<proteinExistence type="inferred from homology"/>
<evidence type="ECO:0000256" key="9">
    <source>
        <dbReference type="SAM" id="MobiDB-lite"/>
    </source>
</evidence>
<dbReference type="GO" id="GO:0009860">
    <property type="term" value="P:pollen tube growth"/>
    <property type="evidence" value="ECO:0007669"/>
    <property type="project" value="UniProtKB-ARBA"/>
</dbReference>
<gene>
    <name evidence="13" type="primary">LOC120277914</name>
</gene>
<reference evidence="13" key="1">
    <citation type="submission" date="2025-08" db="UniProtKB">
        <authorList>
            <consortium name="RefSeq"/>
        </authorList>
    </citation>
    <scope>IDENTIFICATION</scope>
</reference>
<dbReference type="GeneID" id="120277914"/>
<dbReference type="GO" id="GO:0060321">
    <property type="term" value="P:acceptance of pollen"/>
    <property type="evidence" value="ECO:0007669"/>
    <property type="project" value="UniProtKB-ARBA"/>
</dbReference>
<dbReference type="GO" id="GO:0006886">
    <property type="term" value="P:intracellular protein transport"/>
    <property type="evidence" value="ECO:0007669"/>
    <property type="project" value="InterPro"/>
</dbReference>
<dbReference type="Gene3D" id="1.20.58.670">
    <property type="entry name" value="Dsl1p vesicle tethering complex, Tip20p subunit, domain D"/>
    <property type="match status" value="1"/>
</dbReference>
<evidence type="ECO:0000256" key="5">
    <source>
        <dbReference type="ARBA" id="ARBA00022490"/>
    </source>
</evidence>
<evidence type="ECO:0000256" key="8">
    <source>
        <dbReference type="PIRNR" id="PIRNR025007"/>
    </source>
</evidence>